<comment type="caution">
    <text evidence="2">The sequence shown here is derived from an EMBL/GenBank/DDBJ whole genome shotgun (WGS) entry which is preliminary data.</text>
</comment>
<feature type="region of interest" description="Disordered" evidence="1">
    <location>
        <begin position="129"/>
        <end position="164"/>
    </location>
</feature>
<protein>
    <submittedName>
        <fullName evidence="2">E2 ubiquitin-conjugating protein mms2</fullName>
    </submittedName>
</protein>
<feature type="region of interest" description="Disordered" evidence="1">
    <location>
        <begin position="318"/>
        <end position="364"/>
    </location>
</feature>
<dbReference type="AlphaFoldDB" id="A0A9W8YVB1"/>
<keyword evidence="3" id="KW-1185">Reference proteome</keyword>
<dbReference type="EMBL" id="JAPEVB010000002">
    <property type="protein sequence ID" value="KAJ4393510.1"/>
    <property type="molecule type" value="Genomic_DNA"/>
</dbReference>
<evidence type="ECO:0000256" key="1">
    <source>
        <dbReference type="SAM" id="MobiDB-lite"/>
    </source>
</evidence>
<sequence length="380" mass="43251">MELPSEVEPKHQKYAKIRYVGQAVAWGVEALKGEYHGDENGFALYRALLRQSQRVFLPAELTSRPDWIHPITYLVKSGFRRNKIDTSPRLVTSALRSGYRFLTLLARAQDISSASHAEVITFLRSRQKAFPPPRPPPSVAPAKPCPTPLLTKVSGPGERPLYRPTVRPLPLHDLSGTRKVPVFDDAQGIPFLRIGKPESHSHANFLKYKAARRQLRISAFQELWEERRLGASEEDMWEATIEKLAKREGVEISDVGDEGGAVRTRNNQFGPYEWGVREFGVNYISAKLRAEMVDMQARATAMLDLVDEERRLAELEKVQKKERKRAAREEKKRQIKGKNQGEGSAYERPLKKHEDAECSSRSISRDEWAGQFALQGKRED</sequence>
<name>A0A9W8YVB1_9PEZI</name>
<dbReference type="Proteomes" id="UP001140453">
    <property type="component" value="Unassembled WGS sequence"/>
</dbReference>
<dbReference type="OrthoDB" id="6508832at2759"/>
<gene>
    <name evidence="2" type="primary">MMS2_2</name>
    <name evidence="2" type="ORF">N0V93_002722</name>
</gene>
<organism evidence="2 3">
    <name type="scientific">Gnomoniopsis smithogilvyi</name>
    <dbReference type="NCBI Taxonomy" id="1191159"/>
    <lineage>
        <taxon>Eukaryota</taxon>
        <taxon>Fungi</taxon>
        <taxon>Dikarya</taxon>
        <taxon>Ascomycota</taxon>
        <taxon>Pezizomycotina</taxon>
        <taxon>Sordariomycetes</taxon>
        <taxon>Sordariomycetidae</taxon>
        <taxon>Diaporthales</taxon>
        <taxon>Gnomoniaceae</taxon>
        <taxon>Gnomoniopsis</taxon>
    </lineage>
</organism>
<accession>A0A9W8YVB1</accession>
<dbReference type="CDD" id="cd20273">
    <property type="entry name" value="Complex1_LYR_unchar"/>
    <property type="match status" value="1"/>
</dbReference>
<feature type="compositionally biased region" description="Basic and acidic residues" evidence="1">
    <location>
        <begin position="348"/>
        <end position="364"/>
    </location>
</feature>
<feature type="compositionally biased region" description="Pro residues" evidence="1">
    <location>
        <begin position="130"/>
        <end position="147"/>
    </location>
</feature>
<proteinExistence type="predicted"/>
<evidence type="ECO:0000313" key="3">
    <source>
        <dbReference type="Proteomes" id="UP001140453"/>
    </source>
</evidence>
<reference evidence="2" key="1">
    <citation type="submission" date="2022-10" db="EMBL/GenBank/DDBJ databases">
        <title>Tapping the CABI collections for fungal endophytes: first genome assemblies for Collariella, Neodidymelliopsis, Ascochyta clinopodiicola, Didymella pomorum, Didymosphaeria variabile, Neocosmospora piperis and Neocucurbitaria cava.</title>
        <authorList>
            <person name="Hill R."/>
        </authorList>
    </citation>
    <scope>NUCLEOTIDE SEQUENCE</scope>
    <source>
        <strain evidence="2">IMI 355082</strain>
    </source>
</reference>
<dbReference type="InterPro" id="IPR046896">
    <property type="entry name" value="Cup1-like_N"/>
</dbReference>
<evidence type="ECO:0000313" key="2">
    <source>
        <dbReference type="EMBL" id="KAJ4393510.1"/>
    </source>
</evidence>